<protein>
    <recommendedName>
        <fullName evidence="3">tRNA threonylcarbamoyladenosine biosynthesis protein TsaE</fullName>
    </recommendedName>
    <alternativeName>
        <fullName evidence="10">t(6)A37 threonylcarbamoyladenosine biosynthesis protein TsaE</fullName>
    </alternativeName>
</protein>
<proteinExistence type="inferred from homology"/>
<evidence type="ECO:0000256" key="6">
    <source>
        <dbReference type="ARBA" id="ARBA00022723"/>
    </source>
</evidence>
<comment type="caution">
    <text evidence="11">The sequence shown here is derived from an EMBL/GenBank/DDBJ whole genome shotgun (WGS) entry which is preliminary data.</text>
</comment>
<evidence type="ECO:0000256" key="2">
    <source>
        <dbReference type="ARBA" id="ARBA00007599"/>
    </source>
</evidence>
<evidence type="ECO:0000256" key="7">
    <source>
        <dbReference type="ARBA" id="ARBA00022741"/>
    </source>
</evidence>
<dbReference type="PANTHER" id="PTHR33540">
    <property type="entry name" value="TRNA THREONYLCARBAMOYLADENOSINE BIOSYNTHESIS PROTEIN TSAE"/>
    <property type="match status" value="1"/>
</dbReference>
<evidence type="ECO:0000256" key="10">
    <source>
        <dbReference type="ARBA" id="ARBA00032441"/>
    </source>
</evidence>
<dbReference type="NCBIfam" id="TIGR00150">
    <property type="entry name" value="T6A_YjeE"/>
    <property type="match status" value="1"/>
</dbReference>
<dbReference type="SUPFAM" id="SSF52540">
    <property type="entry name" value="P-loop containing nucleoside triphosphate hydrolases"/>
    <property type="match status" value="1"/>
</dbReference>
<dbReference type="GO" id="GO:0005737">
    <property type="term" value="C:cytoplasm"/>
    <property type="evidence" value="ECO:0007669"/>
    <property type="project" value="UniProtKB-SubCell"/>
</dbReference>
<keyword evidence="12" id="KW-1185">Reference proteome</keyword>
<evidence type="ECO:0000256" key="3">
    <source>
        <dbReference type="ARBA" id="ARBA00019010"/>
    </source>
</evidence>
<comment type="subcellular location">
    <subcellularLocation>
        <location evidence="1">Cytoplasm</location>
    </subcellularLocation>
</comment>
<dbReference type="EMBL" id="JACRSS010000001">
    <property type="protein sequence ID" value="MBC8537852.1"/>
    <property type="molecule type" value="Genomic_DNA"/>
</dbReference>
<evidence type="ECO:0000256" key="5">
    <source>
        <dbReference type="ARBA" id="ARBA00022694"/>
    </source>
</evidence>
<organism evidence="11 12">
    <name type="scientific">Guopingia tenuis</name>
    <dbReference type="NCBI Taxonomy" id="2763656"/>
    <lineage>
        <taxon>Bacteria</taxon>
        <taxon>Bacillati</taxon>
        <taxon>Bacillota</taxon>
        <taxon>Clostridia</taxon>
        <taxon>Christensenellales</taxon>
        <taxon>Christensenellaceae</taxon>
        <taxon>Guopingia</taxon>
    </lineage>
</organism>
<dbReference type="Pfam" id="PF02367">
    <property type="entry name" value="TsaE"/>
    <property type="match status" value="1"/>
</dbReference>
<dbReference type="GO" id="GO:0005524">
    <property type="term" value="F:ATP binding"/>
    <property type="evidence" value="ECO:0007669"/>
    <property type="project" value="UniProtKB-KW"/>
</dbReference>
<reference evidence="11" key="1">
    <citation type="submission" date="2020-08" db="EMBL/GenBank/DDBJ databases">
        <title>Genome public.</title>
        <authorList>
            <person name="Liu C."/>
            <person name="Sun Q."/>
        </authorList>
    </citation>
    <scope>NUCLEOTIDE SEQUENCE</scope>
    <source>
        <strain evidence="11">NSJ-63</strain>
    </source>
</reference>
<dbReference type="Proteomes" id="UP000617951">
    <property type="component" value="Unassembled WGS sequence"/>
</dbReference>
<dbReference type="PANTHER" id="PTHR33540:SF2">
    <property type="entry name" value="TRNA THREONYLCARBAMOYLADENOSINE BIOSYNTHESIS PROTEIN TSAE"/>
    <property type="match status" value="1"/>
</dbReference>
<dbReference type="GO" id="GO:0046872">
    <property type="term" value="F:metal ion binding"/>
    <property type="evidence" value="ECO:0007669"/>
    <property type="project" value="UniProtKB-KW"/>
</dbReference>
<evidence type="ECO:0000313" key="11">
    <source>
        <dbReference type="EMBL" id="MBC8537852.1"/>
    </source>
</evidence>
<keyword evidence="4" id="KW-0963">Cytoplasm</keyword>
<name>A0A926DHE8_9FIRM</name>
<comment type="similarity">
    <text evidence="2">Belongs to the TsaE family.</text>
</comment>
<evidence type="ECO:0000256" key="9">
    <source>
        <dbReference type="ARBA" id="ARBA00022842"/>
    </source>
</evidence>
<evidence type="ECO:0000313" key="12">
    <source>
        <dbReference type="Proteomes" id="UP000617951"/>
    </source>
</evidence>
<accession>A0A926DHE8</accession>
<evidence type="ECO:0000256" key="4">
    <source>
        <dbReference type="ARBA" id="ARBA00022490"/>
    </source>
</evidence>
<keyword evidence="7" id="KW-0547">Nucleotide-binding</keyword>
<sequence length="142" mass="15660">MWSNSPMETYAFAKRMGENLSGGEVLALDGDLGAGKTVFVQGLAAGLGISEAVTSPTFTLVQEYRGGRLPLFHFDVYRIGDPEEMFEIGFSEYLSGGGVTVVEWASLIRDWMPEHTTWIEISYAGENARDITIKNAENSREK</sequence>
<evidence type="ECO:0000256" key="8">
    <source>
        <dbReference type="ARBA" id="ARBA00022840"/>
    </source>
</evidence>
<dbReference type="GO" id="GO:0002949">
    <property type="term" value="P:tRNA threonylcarbamoyladenosine modification"/>
    <property type="evidence" value="ECO:0007669"/>
    <property type="project" value="InterPro"/>
</dbReference>
<gene>
    <name evidence="11" type="primary">tsaE</name>
    <name evidence="11" type="ORF">H8693_02745</name>
</gene>
<dbReference type="InterPro" id="IPR003442">
    <property type="entry name" value="T6A_TsaE"/>
</dbReference>
<dbReference type="InterPro" id="IPR027417">
    <property type="entry name" value="P-loop_NTPase"/>
</dbReference>
<keyword evidence="6" id="KW-0479">Metal-binding</keyword>
<dbReference type="Gene3D" id="3.40.50.300">
    <property type="entry name" value="P-loop containing nucleotide triphosphate hydrolases"/>
    <property type="match status" value="1"/>
</dbReference>
<keyword evidence="5" id="KW-0819">tRNA processing</keyword>
<dbReference type="RefSeq" id="WP_249279689.1">
    <property type="nucleotide sequence ID" value="NZ_JACRSS010000001.1"/>
</dbReference>
<keyword evidence="9" id="KW-0460">Magnesium</keyword>
<dbReference type="AlphaFoldDB" id="A0A926DHE8"/>
<evidence type="ECO:0000256" key="1">
    <source>
        <dbReference type="ARBA" id="ARBA00004496"/>
    </source>
</evidence>
<keyword evidence="8" id="KW-0067">ATP-binding</keyword>